<feature type="compositionally biased region" description="Low complexity" evidence="1">
    <location>
        <begin position="32"/>
        <end position="44"/>
    </location>
</feature>
<gene>
    <name evidence="3" type="ORF">GJ698_09985</name>
</gene>
<feature type="signal peptide" evidence="2">
    <location>
        <begin position="1"/>
        <end position="22"/>
    </location>
</feature>
<name>A0A844D3R2_9BURK</name>
<reference evidence="3 4" key="1">
    <citation type="submission" date="2019-11" db="EMBL/GenBank/DDBJ databases">
        <title>Novel species isolated from a subtropical stream in China.</title>
        <authorList>
            <person name="Lu H."/>
        </authorList>
    </citation>
    <scope>NUCLEOTIDE SEQUENCE [LARGE SCALE GENOMIC DNA]</scope>
    <source>
        <strain evidence="3 4">FT26W</strain>
    </source>
</reference>
<evidence type="ECO:0000256" key="1">
    <source>
        <dbReference type="SAM" id="MobiDB-lite"/>
    </source>
</evidence>
<dbReference type="EMBL" id="WKJL01000005">
    <property type="protein sequence ID" value="MRW84415.1"/>
    <property type="molecule type" value="Genomic_DNA"/>
</dbReference>
<protein>
    <submittedName>
        <fullName evidence="3">DUF885 family protein</fullName>
    </submittedName>
</protein>
<dbReference type="RefSeq" id="WP_154357608.1">
    <property type="nucleotide sequence ID" value="NZ_WKJL01000005.1"/>
</dbReference>
<dbReference type="Pfam" id="PF05960">
    <property type="entry name" value="DUF885"/>
    <property type="match status" value="1"/>
</dbReference>
<dbReference type="Proteomes" id="UP000439986">
    <property type="component" value="Unassembled WGS sequence"/>
</dbReference>
<evidence type="ECO:0000313" key="3">
    <source>
        <dbReference type="EMBL" id="MRW84415.1"/>
    </source>
</evidence>
<sequence length="637" mass="71069">MIKTRFALAALMAALAAAPAGAATHHHKAAPTKKSSAKASTSKAKSTKSTKSKGKSTAKSPGKTKAVAAVAAVPALKVAAERWQDRQFDNLSNQFLNALWRIDSESAIYAGKYDTAATLTVFDKAEQDKELAFIDDWKQRLTAVNAGKLAPKQRTDLALLLNKLDGDRFRLTTLREWEWNPASYNVAGPIDLILNTEYAAQPQRLRTLLKRIASIPAYYEAARANIVNPTREHTRLAIAQAPGVQALLAEVDKVAQASILTPVEKQQYTQRVNAALMAVDGYVAFLTEMDKQMDSRGRRTFRLGKELYEQKFAYDIQSGSTAEQTYQKALAAREELLANMDKLSDELWDKTMGGAARPADRFAKIGMVIDKLSARHVAREDFVSEIKRQIPVLQDWVISHNLLTLDPNKQLEVRATPAYQAGVAGASIDAPGPYRPQDRTYYNVTPLDGATPEAAESSLREYNYWILQILNIHEAIPGHYAQLVYANRSPSIVKSIFGNGAMVEGWAVYGERMMLESGYGDNAPEMWLMWSKWNLRSVTNTILDYSVHVLGMTEEQAVDLLQRQAFQTHSEAVEKWHRVQVSSVQLTSYFSGYSEIMELREQRKQQLGASFNLKQFHEQFLSYGSAPVRVIKGLMTQ</sequence>
<feature type="chain" id="PRO_5032813599" evidence="2">
    <location>
        <begin position="23"/>
        <end position="637"/>
    </location>
</feature>
<dbReference type="PANTHER" id="PTHR33361:SF15">
    <property type="entry name" value="DUF885 FAMILY LIPOPROTEIN"/>
    <property type="match status" value="1"/>
</dbReference>
<evidence type="ECO:0000256" key="2">
    <source>
        <dbReference type="SAM" id="SignalP"/>
    </source>
</evidence>
<evidence type="ECO:0000313" key="4">
    <source>
        <dbReference type="Proteomes" id="UP000439986"/>
    </source>
</evidence>
<comment type="caution">
    <text evidence="3">The sequence shown here is derived from an EMBL/GenBank/DDBJ whole genome shotgun (WGS) entry which is preliminary data.</text>
</comment>
<accession>A0A844D3R2</accession>
<proteinExistence type="predicted"/>
<feature type="region of interest" description="Disordered" evidence="1">
    <location>
        <begin position="25"/>
        <end position="63"/>
    </location>
</feature>
<keyword evidence="2" id="KW-0732">Signal</keyword>
<dbReference type="AlphaFoldDB" id="A0A844D3R2"/>
<dbReference type="PANTHER" id="PTHR33361">
    <property type="entry name" value="GLR0591 PROTEIN"/>
    <property type="match status" value="1"/>
</dbReference>
<organism evidence="3 4">
    <name type="scientific">Duganella aquatilis</name>
    <dbReference type="NCBI Taxonomy" id="2666082"/>
    <lineage>
        <taxon>Bacteria</taxon>
        <taxon>Pseudomonadati</taxon>
        <taxon>Pseudomonadota</taxon>
        <taxon>Betaproteobacteria</taxon>
        <taxon>Burkholderiales</taxon>
        <taxon>Oxalobacteraceae</taxon>
        <taxon>Telluria group</taxon>
        <taxon>Duganella</taxon>
    </lineage>
</organism>
<feature type="compositionally biased region" description="Basic residues" evidence="1">
    <location>
        <begin position="45"/>
        <end position="56"/>
    </location>
</feature>
<dbReference type="InterPro" id="IPR010281">
    <property type="entry name" value="DUF885"/>
</dbReference>
<keyword evidence="4" id="KW-1185">Reference proteome</keyword>